<dbReference type="Gene3D" id="1.20.1530.20">
    <property type="match status" value="1"/>
</dbReference>
<dbReference type="EMBL" id="CP000453">
    <property type="protein sequence ID" value="ABI56226.1"/>
    <property type="molecule type" value="Genomic_DNA"/>
</dbReference>
<feature type="transmembrane region" description="Helical" evidence="8">
    <location>
        <begin position="7"/>
        <end position="26"/>
    </location>
</feature>
<evidence type="ECO:0000256" key="4">
    <source>
        <dbReference type="ARBA" id="ARBA00022475"/>
    </source>
</evidence>
<name>Q0AAB1_ALKEH</name>
<evidence type="ECO:0000256" key="3">
    <source>
        <dbReference type="ARBA" id="ARBA00022448"/>
    </source>
</evidence>
<accession>Q0AAB1</accession>
<organism evidence="9 10">
    <name type="scientific">Alkalilimnicola ehrlichii (strain ATCC BAA-1101 / DSM 17681 / MLHE-1)</name>
    <dbReference type="NCBI Taxonomy" id="187272"/>
    <lineage>
        <taxon>Bacteria</taxon>
        <taxon>Pseudomonadati</taxon>
        <taxon>Pseudomonadota</taxon>
        <taxon>Gammaproteobacteria</taxon>
        <taxon>Chromatiales</taxon>
        <taxon>Ectothiorhodospiraceae</taxon>
        <taxon>Alkalilimnicola</taxon>
    </lineage>
</organism>
<dbReference type="OrthoDB" id="9805563at2"/>
<feature type="transmembrane region" description="Helical" evidence="8">
    <location>
        <begin position="229"/>
        <end position="247"/>
    </location>
</feature>
<protein>
    <submittedName>
        <fullName evidence="9">Auxin Efflux Carrier</fullName>
    </submittedName>
</protein>
<dbReference type="KEGG" id="aeh:Mlg_0872"/>
<gene>
    <name evidence="9" type="ordered locus">Mlg_0872</name>
</gene>
<dbReference type="HOGENOM" id="CLU_056175_3_1_6"/>
<keyword evidence="6 8" id="KW-1133">Transmembrane helix</keyword>
<dbReference type="Proteomes" id="UP000001962">
    <property type="component" value="Chromosome"/>
</dbReference>
<keyword evidence="5 8" id="KW-0812">Transmembrane</keyword>
<keyword evidence="3" id="KW-0813">Transport</keyword>
<evidence type="ECO:0000256" key="2">
    <source>
        <dbReference type="ARBA" id="ARBA00010145"/>
    </source>
</evidence>
<keyword evidence="4" id="KW-1003">Cell membrane</keyword>
<dbReference type="GO" id="GO:0055085">
    <property type="term" value="P:transmembrane transport"/>
    <property type="evidence" value="ECO:0007669"/>
    <property type="project" value="InterPro"/>
</dbReference>
<dbReference type="Pfam" id="PF03547">
    <property type="entry name" value="Mem_trans"/>
    <property type="match status" value="1"/>
</dbReference>
<comment type="similarity">
    <text evidence="2">Belongs to the auxin efflux carrier (TC 2.A.69) family.</text>
</comment>
<feature type="transmembrane region" description="Helical" evidence="8">
    <location>
        <begin position="167"/>
        <end position="193"/>
    </location>
</feature>
<feature type="transmembrane region" description="Helical" evidence="8">
    <location>
        <begin position="123"/>
        <end position="146"/>
    </location>
</feature>
<dbReference type="GO" id="GO:0005886">
    <property type="term" value="C:plasma membrane"/>
    <property type="evidence" value="ECO:0007669"/>
    <property type="project" value="UniProtKB-SubCell"/>
</dbReference>
<evidence type="ECO:0000313" key="9">
    <source>
        <dbReference type="EMBL" id="ABI56226.1"/>
    </source>
</evidence>
<dbReference type="eggNOG" id="COG0679">
    <property type="taxonomic scope" value="Bacteria"/>
</dbReference>
<feature type="transmembrane region" description="Helical" evidence="8">
    <location>
        <begin position="279"/>
        <end position="305"/>
    </location>
</feature>
<evidence type="ECO:0000256" key="6">
    <source>
        <dbReference type="ARBA" id="ARBA00022989"/>
    </source>
</evidence>
<evidence type="ECO:0000256" key="5">
    <source>
        <dbReference type="ARBA" id="ARBA00022692"/>
    </source>
</evidence>
<dbReference type="RefSeq" id="WP_011628621.1">
    <property type="nucleotide sequence ID" value="NC_008340.1"/>
</dbReference>
<reference evidence="10" key="1">
    <citation type="submission" date="2006-08" db="EMBL/GenBank/DDBJ databases">
        <title>Complete sequence of Alkalilimnicola ehrilichei MLHE-1.</title>
        <authorList>
            <person name="Copeland A."/>
            <person name="Lucas S."/>
            <person name="Lapidus A."/>
            <person name="Barry K."/>
            <person name="Detter J.C."/>
            <person name="Glavina del Rio T."/>
            <person name="Hammon N."/>
            <person name="Israni S."/>
            <person name="Dalin E."/>
            <person name="Tice H."/>
            <person name="Pitluck S."/>
            <person name="Sims D."/>
            <person name="Brettin T."/>
            <person name="Bruce D."/>
            <person name="Han C."/>
            <person name="Tapia R."/>
            <person name="Gilna P."/>
            <person name="Schmutz J."/>
            <person name="Larimer F."/>
            <person name="Land M."/>
            <person name="Hauser L."/>
            <person name="Kyrpides N."/>
            <person name="Mikhailova N."/>
            <person name="Oremland R.S."/>
            <person name="Hoeft S.E."/>
            <person name="Switzer-Blum J."/>
            <person name="Kulp T."/>
            <person name="King G."/>
            <person name="Tabita R."/>
            <person name="Witte B."/>
            <person name="Santini J.M."/>
            <person name="Basu P."/>
            <person name="Hollibaugh J.T."/>
            <person name="Xie G."/>
            <person name="Stolz J.F."/>
            <person name="Richardson P."/>
        </authorList>
    </citation>
    <scope>NUCLEOTIDE SEQUENCE [LARGE SCALE GENOMIC DNA]</scope>
    <source>
        <strain evidence="10">ATCC BAA-1101 / DSM 17681 / MLHE-1</strain>
    </source>
</reference>
<keyword evidence="10" id="KW-1185">Reference proteome</keyword>
<sequence length="308" mass="31956">MGSTVEALISVFGLIALGHILYRTGFAADGFWPTAEKLTYYLALPALLVARLSEAPLHTLDLLPIVTVLVGAVLLVYLAQWLLLRPRTPKGGPAFTSVLQGSMRPNTYVGLATAVALFGDEGLTLAAISLAVLVPLVNILAVIALMRYGDQGDRAGAGMIGSILRNPLVMACVVGILLNLLTPGLPGAAVLFLDGLGQAALPLGLMAVGAGLYWGEIGRNPGALAVSSALKLLVLPLVTATAGWLMGLEETTLAVLVLFSAVPASASCYILARQLGGDAVLMATILTVQTALAAITLPLVLWLTLWLF</sequence>
<dbReference type="InterPro" id="IPR038770">
    <property type="entry name" value="Na+/solute_symporter_sf"/>
</dbReference>
<dbReference type="PANTHER" id="PTHR36838:SF4">
    <property type="entry name" value="AUXIN EFFLUX CARRIER FAMILY PROTEIN"/>
    <property type="match status" value="1"/>
</dbReference>
<comment type="subcellular location">
    <subcellularLocation>
        <location evidence="1">Cell membrane</location>
        <topology evidence="1">Multi-pass membrane protein</topology>
    </subcellularLocation>
</comment>
<feature type="transmembrane region" description="Helical" evidence="8">
    <location>
        <begin position="253"/>
        <end position="272"/>
    </location>
</feature>
<keyword evidence="7 8" id="KW-0472">Membrane</keyword>
<feature type="transmembrane region" description="Helical" evidence="8">
    <location>
        <begin position="199"/>
        <end position="217"/>
    </location>
</feature>
<evidence type="ECO:0000313" key="10">
    <source>
        <dbReference type="Proteomes" id="UP000001962"/>
    </source>
</evidence>
<dbReference type="InterPro" id="IPR004776">
    <property type="entry name" value="Mem_transp_PIN-like"/>
</dbReference>
<feature type="transmembrane region" description="Helical" evidence="8">
    <location>
        <begin position="62"/>
        <end position="83"/>
    </location>
</feature>
<evidence type="ECO:0000256" key="8">
    <source>
        <dbReference type="SAM" id="Phobius"/>
    </source>
</evidence>
<dbReference type="AlphaFoldDB" id="Q0AAB1"/>
<dbReference type="PANTHER" id="PTHR36838">
    <property type="entry name" value="AUXIN EFFLUX CARRIER FAMILY PROTEIN"/>
    <property type="match status" value="1"/>
</dbReference>
<evidence type="ECO:0000256" key="7">
    <source>
        <dbReference type="ARBA" id="ARBA00023136"/>
    </source>
</evidence>
<proteinExistence type="inferred from homology"/>
<evidence type="ECO:0000256" key="1">
    <source>
        <dbReference type="ARBA" id="ARBA00004651"/>
    </source>
</evidence>
<feature type="transmembrane region" description="Helical" evidence="8">
    <location>
        <begin position="38"/>
        <end position="55"/>
    </location>
</feature>